<accession>A0A3S5AB06</accession>
<sequence>MRFSHRQNSLEPVLRLLSARALNYYAQPTRLLFTGFSCAL</sequence>
<reference evidence="1" key="1">
    <citation type="submission" date="2018-11" db="EMBL/GenBank/DDBJ databases">
        <authorList>
            <consortium name="Pathogen Informatics"/>
        </authorList>
    </citation>
    <scope>NUCLEOTIDE SEQUENCE</scope>
</reference>
<keyword evidence="2" id="KW-1185">Reference proteome</keyword>
<dbReference type="EMBL" id="CAAALY010067950">
    <property type="protein sequence ID" value="VEL24476.1"/>
    <property type="molecule type" value="Genomic_DNA"/>
</dbReference>
<comment type="caution">
    <text evidence="1">The sequence shown here is derived from an EMBL/GenBank/DDBJ whole genome shotgun (WGS) entry which is preliminary data.</text>
</comment>
<name>A0A3S5AB06_9PLAT</name>
<protein>
    <submittedName>
        <fullName evidence="1">Uncharacterized protein</fullName>
    </submittedName>
</protein>
<evidence type="ECO:0000313" key="2">
    <source>
        <dbReference type="Proteomes" id="UP000784294"/>
    </source>
</evidence>
<dbReference type="AlphaFoldDB" id="A0A3S5AB06"/>
<gene>
    <name evidence="1" type="ORF">PXEA_LOCUS17916</name>
</gene>
<dbReference type="Proteomes" id="UP000784294">
    <property type="component" value="Unassembled WGS sequence"/>
</dbReference>
<proteinExistence type="predicted"/>
<evidence type="ECO:0000313" key="1">
    <source>
        <dbReference type="EMBL" id="VEL24476.1"/>
    </source>
</evidence>
<organism evidence="1 2">
    <name type="scientific">Protopolystoma xenopodis</name>
    <dbReference type="NCBI Taxonomy" id="117903"/>
    <lineage>
        <taxon>Eukaryota</taxon>
        <taxon>Metazoa</taxon>
        <taxon>Spiralia</taxon>
        <taxon>Lophotrochozoa</taxon>
        <taxon>Platyhelminthes</taxon>
        <taxon>Monogenea</taxon>
        <taxon>Polyopisthocotylea</taxon>
        <taxon>Polystomatidea</taxon>
        <taxon>Polystomatidae</taxon>
        <taxon>Protopolystoma</taxon>
    </lineage>
</organism>